<dbReference type="GO" id="GO:0008408">
    <property type="term" value="F:3'-5' exonuclease activity"/>
    <property type="evidence" value="ECO:0007669"/>
    <property type="project" value="TreeGrafter"/>
</dbReference>
<accession>A0A932ZVJ4</accession>
<dbReference type="GO" id="GO:0003887">
    <property type="term" value="F:DNA-directed DNA polymerase activity"/>
    <property type="evidence" value="ECO:0007669"/>
    <property type="project" value="InterPro"/>
</dbReference>
<evidence type="ECO:0000256" key="1">
    <source>
        <dbReference type="ARBA" id="ARBA00025483"/>
    </source>
</evidence>
<evidence type="ECO:0000313" key="5">
    <source>
        <dbReference type="Proteomes" id="UP000752292"/>
    </source>
</evidence>
<sequence>MAHRTHRLQDKEGKPLSYSALAQLLLASGGLSEKHSQAILEPLLEASPLASRDEEGFWKIPESFLSGRFLPQLTFAVVDIETTGGRPPQHRITELAAVKVRGGKLTGEFSALVNPGREIPWSVVRLTGISDAMVADCPDLMEVMPGFLDFVSDCVFVAHCANFDLHFVRYYAGEFLGREFDPPVLCTFKLAQRLLPQA</sequence>
<protein>
    <recommendedName>
        <fullName evidence="3">Exonuclease domain-containing protein</fullName>
    </recommendedName>
</protein>
<dbReference type="Proteomes" id="UP000752292">
    <property type="component" value="Unassembled WGS sequence"/>
</dbReference>
<dbReference type="SUPFAM" id="SSF53098">
    <property type="entry name" value="Ribonuclease H-like"/>
    <property type="match status" value="1"/>
</dbReference>
<feature type="non-terminal residue" evidence="4">
    <location>
        <position position="198"/>
    </location>
</feature>
<dbReference type="AlphaFoldDB" id="A0A932ZVJ4"/>
<dbReference type="PANTHER" id="PTHR30231">
    <property type="entry name" value="DNA POLYMERASE III SUBUNIT EPSILON"/>
    <property type="match status" value="1"/>
</dbReference>
<dbReference type="Gene3D" id="3.30.420.10">
    <property type="entry name" value="Ribonuclease H-like superfamily/Ribonuclease H"/>
    <property type="match status" value="1"/>
</dbReference>
<dbReference type="InterPro" id="IPR036397">
    <property type="entry name" value="RNaseH_sf"/>
</dbReference>
<evidence type="ECO:0000259" key="3">
    <source>
        <dbReference type="SMART" id="SM00479"/>
    </source>
</evidence>
<organism evidence="4 5">
    <name type="scientific">Tectimicrobiota bacterium</name>
    <dbReference type="NCBI Taxonomy" id="2528274"/>
    <lineage>
        <taxon>Bacteria</taxon>
        <taxon>Pseudomonadati</taxon>
        <taxon>Nitrospinota/Tectimicrobiota group</taxon>
        <taxon>Candidatus Tectimicrobiota</taxon>
    </lineage>
</organism>
<dbReference type="InterPro" id="IPR012337">
    <property type="entry name" value="RNaseH-like_sf"/>
</dbReference>
<comment type="subunit">
    <text evidence="2">DNA polymerase III contains a core (composed of alpha, epsilon and theta chains) that associates with a tau subunit. This core dimerizes to form the POLIII' complex. PolIII' associates with the gamma complex (composed of gamma, delta, delta', psi and chi chains) and with the beta chain to form the complete DNA polymerase III complex.</text>
</comment>
<dbReference type="GO" id="GO:0005829">
    <property type="term" value="C:cytosol"/>
    <property type="evidence" value="ECO:0007669"/>
    <property type="project" value="TreeGrafter"/>
</dbReference>
<dbReference type="NCBIfam" id="TIGR00573">
    <property type="entry name" value="dnaq"/>
    <property type="match status" value="1"/>
</dbReference>
<dbReference type="InterPro" id="IPR006054">
    <property type="entry name" value="DnaQ"/>
</dbReference>
<dbReference type="Pfam" id="PF00929">
    <property type="entry name" value="RNase_T"/>
    <property type="match status" value="1"/>
</dbReference>
<name>A0A932ZVJ4_UNCTE</name>
<dbReference type="PANTHER" id="PTHR30231:SF41">
    <property type="entry name" value="DNA POLYMERASE III SUBUNIT EPSILON"/>
    <property type="match status" value="1"/>
</dbReference>
<gene>
    <name evidence="4" type="ORF">HY618_06790</name>
</gene>
<reference evidence="4" key="1">
    <citation type="submission" date="2020-07" db="EMBL/GenBank/DDBJ databases">
        <title>Huge and variable diversity of episymbiotic CPR bacteria and DPANN archaea in groundwater ecosystems.</title>
        <authorList>
            <person name="He C.Y."/>
            <person name="Keren R."/>
            <person name="Whittaker M."/>
            <person name="Farag I.F."/>
            <person name="Doudna J."/>
            <person name="Cate J.H.D."/>
            <person name="Banfield J.F."/>
        </authorList>
    </citation>
    <scope>NUCLEOTIDE SEQUENCE</scope>
    <source>
        <strain evidence="4">NC_groundwater_1370_Ag_S-0.2um_69_93</strain>
    </source>
</reference>
<dbReference type="CDD" id="cd06127">
    <property type="entry name" value="DEDDh"/>
    <property type="match status" value="1"/>
</dbReference>
<dbReference type="SMART" id="SM00479">
    <property type="entry name" value="EXOIII"/>
    <property type="match status" value="1"/>
</dbReference>
<comment type="caution">
    <text evidence="4">The sequence shown here is derived from an EMBL/GenBank/DDBJ whole genome shotgun (WGS) entry which is preliminary data.</text>
</comment>
<dbReference type="InterPro" id="IPR013520">
    <property type="entry name" value="Ribonucl_H"/>
</dbReference>
<comment type="function">
    <text evidence="1">DNA polymerase III is a complex, multichain enzyme responsible for most of the replicative synthesis in bacteria. The epsilon subunit contain the editing function and is a proofreading 3'-5' exonuclease.</text>
</comment>
<feature type="domain" description="Exonuclease" evidence="3">
    <location>
        <begin position="74"/>
        <end position="198"/>
    </location>
</feature>
<evidence type="ECO:0000256" key="2">
    <source>
        <dbReference type="ARBA" id="ARBA00026073"/>
    </source>
</evidence>
<dbReference type="GO" id="GO:0045004">
    <property type="term" value="P:DNA replication proofreading"/>
    <property type="evidence" value="ECO:0007669"/>
    <property type="project" value="TreeGrafter"/>
</dbReference>
<evidence type="ECO:0000313" key="4">
    <source>
        <dbReference type="EMBL" id="MBI4252151.1"/>
    </source>
</evidence>
<proteinExistence type="predicted"/>
<dbReference type="EMBL" id="JACQRX010000295">
    <property type="protein sequence ID" value="MBI4252151.1"/>
    <property type="molecule type" value="Genomic_DNA"/>
</dbReference>
<dbReference type="FunFam" id="3.30.420.10:FF:000045">
    <property type="entry name" value="3'-5' exonuclease DinG"/>
    <property type="match status" value="1"/>
</dbReference>
<dbReference type="GO" id="GO:0003677">
    <property type="term" value="F:DNA binding"/>
    <property type="evidence" value="ECO:0007669"/>
    <property type="project" value="InterPro"/>
</dbReference>